<keyword evidence="3 7" id="KW-0812">Transmembrane</keyword>
<dbReference type="Gene3D" id="1.20.144.10">
    <property type="entry name" value="Phosphatidic acid phosphatase type 2/haloperoxidase"/>
    <property type="match status" value="1"/>
</dbReference>
<evidence type="ECO:0000256" key="3">
    <source>
        <dbReference type="ARBA" id="ARBA00022692"/>
    </source>
</evidence>
<dbReference type="AlphaFoldDB" id="A0A231VG89"/>
<dbReference type="EMBL" id="CP016893">
    <property type="protein sequence ID" value="AST57651.1"/>
    <property type="molecule type" value="Genomic_DNA"/>
</dbReference>
<accession>A0A231VG89</accession>
<evidence type="ECO:0000256" key="4">
    <source>
        <dbReference type="ARBA" id="ARBA00022801"/>
    </source>
</evidence>
<feature type="domain" description="Phosphatidic acid phosphatase type 2/haloperoxidase" evidence="8">
    <location>
        <begin position="61"/>
        <end position="171"/>
    </location>
</feature>
<dbReference type="InterPro" id="IPR036938">
    <property type="entry name" value="PAP2/HPO_sf"/>
</dbReference>
<dbReference type="PANTHER" id="PTHR14969:SF62">
    <property type="entry name" value="DECAPRENYLPHOSPHORYL-5-PHOSPHORIBOSE PHOSPHATASE RV3807C-RELATED"/>
    <property type="match status" value="1"/>
</dbReference>
<dbReference type="PANTHER" id="PTHR14969">
    <property type="entry name" value="SPHINGOSINE-1-PHOSPHATE PHOSPHOHYDROLASE"/>
    <property type="match status" value="1"/>
</dbReference>
<evidence type="ECO:0000256" key="2">
    <source>
        <dbReference type="ARBA" id="ARBA00022475"/>
    </source>
</evidence>
<keyword evidence="6 7" id="KW-0472">Membrane</keyword>
<dbReference type="Proteomes" id="UP000214975">
    <property type="component" value="Chromosome"/>
</dbReference>
<evidence type="ECO:0000256" key="5">
    <source>
        <dbReference type="ARBA" id="ARBA00022989"/>
    </source>
</evidence>
<sequence>MSGVKKLIITEDRNVFYLLNERIKCKALDKIMPKITHIGGPYFTILSCLLLILFGKNSVKISAVQALTTLTSSHLVVQILKRLCTRPRPYMVLPEANTFKYLLRDYSFPSGHATAIFSLAVSFSFFFPDLTIVFVSLAVLVSLSRIYMGLHYPSDVIIGSTMGILFSYITHIYGLMLPIL</sequence>
<reference evidence="10 12" key="2">
    <citation type="submission" date="2017-06" db="EMBL/GenBank/DDBJ databases">
        <title>Isolation and characterization of a thermophilic and butanogenic Thermoanaerobacterium thermosaccharolyticum M5 capable of efficient degradation of hemicellulose.</title>
        <authorList>
            <person name="Xin F."/>
            <person name="Jiang Y."/>
        </authorList>
    </citation>
    <scope>NUCLEOTIDE SEQUENCE [LARGE SCALE GENOMIC DNA]</scope>
    <source>
        <strain evidence="10 12">M5</strain>
    </source>
</reference>
<evidence type="ECO:0000313" key="10">
    <source>
        <dbReference type="EMBL" id="OXT07139.1"/>
    </source>
</evidence>
<evidence type="ECO:0000256" key="6">
    <source>
        <dbReference type="ARBA" id="ARBA00023136"/>
    </source>
</evidence>
<evidence type="ECO:0000313" key="9">
    <source>
        <dbReference type="EMBL" id="AST57651.1"/>
    </source>
</evidence>
<feature type="transmembrane region" description="Helical" evidence="7">
    <location>
        <begin position="35"/>
        <end position="54"/>
    </location>
</feature>
<dbReference type="RefSeq" id="WP_015310764.1">
    <property type="nucleotide sequence ID" value="NZ_CP016893.1"/>
</dbReference>
<evidence type="ECO:0000256" key="1">
    <source>
        <dbReference type="ARBA" id="ARBA00004651"/>
    </source>
</evidence>
<dbReference type="GO" id="GO:0005886">
    <property type="term" value="C:plasma membrane"/>
    <property type="evidence" value="ECO:0007669"/>
    <property type="project" value="UniProtKB-SubCell"/>
</dbReference>
<keyword evidence="5 7" id="KW-1133">Transmembrane helix</keyword>
<dbReference type="Proteomes" id="UP000215301">
    <property type="component" value="Unassembled WGS sequence"/>
</dbReference>
<dbReference type="SUPFAM" id="SSF48317">
    <property type="entry name" value="Acid phosphatase/Vanadium-dependent haloperoxidase"/>
    <property type="match status" value="1"/>
</dbReference>
<evidence type="ECO:0000256" key="7">
    <source>
        <dbReference type="SAM" id="Phobius"/>
    </source>
</evidence>
<evidence type="ECO:0000313" key="11">
    <source>
        <dbReference type="Proteomes" id="UP000214975"/>
    </source>
</evidence>
<feature type="transmembrane region" description="Helical" evidence="7">
    <location>
        <begin position="156"/>
        <end position="176"/>
    </location>
</feature>
<dbReference type="CDD" id="cd01610">
    <property type="entry name" value="PAP2_like"/>
    <property type="match status" value="1"/>
</dbReference>
<dbReference type="InterPro" id="IPR000326">
    <property type="entry name" value="PAP2/HPO"/>
</dbReference>
<feature type="transmembrane region" description="Helical" evidence="7">
    <location>
        <begin position="115"/>
        <end position="144"/>
    </location>
</feature>
<dbReference type="EMBL" id="NKHD01000024">
    <property type="protein sequence ID" value="OXT07139.1"/>
    <property type="molecule type" value="Genomic_DNA"/>
</dbReference>
<dbReference type="Pfam" id="PF01569">
    <property type="entry name" value="PAP2"/>
    <property type="match status" value="1"/>
</dbReference>
<organism evidence="10 12">
    <name type="scientific">Thermoanaerobacterium thermosaccharolyticum</name>
    <name type="common">Clostridium thermosaccharolyticum</name>
    <dbReference type="NCBI Taxonomy" id="1517"/>
    <lineage>
        <taxon>Bacteria</taxon>
        <taxon>Bacillati</taxon>
        <taxon>Bacillota</taxon>
        <taxon>Clostridia</taxon>
        <taxon>Thermoanaerobacterales</taxon>
        <taxon>Thermoanaerobacteraceae</taxon>
        <taxon>Thermoanaerobacterium</taxon>
    </lineage>
</organism>
<keyword evidence="4" id="KW-0378">Hydrolase</keyword>
<keyword evidence="2" id="KW-1003">Cell membrane</keyword>
<evidence type="ECO:0000313" key="12">
    <source>
        <dbReference type="Proteomes" id="UP000215301"/>
    </source>
</evidence>
<protein>
    <submittedName>
        <fullName evidence="10">Phosphatase PAP2 family protein</fullName>
    </submittedName>
    <submittedName>
        <fullName evidence="9">Phospholipid phosphatase</fullName>
    </submittedName>
</protein>
<name>A0A231VG89_THETR</name>
<dbReference type="SMART" id="SM00014">
    <property type="entry name" value="acidPPc"/>
    <property type="match status" value="1"/>
</dbReference>
<comment type="subcellular location">
    <subcellularLocation>
        <location evidence="1">Cell membrane</location>
        <topology evidence="1">Multi-pass membrane protein</topology>
    </subcellularLocation>
</comment>
<dbReference type="GO" id="GO:0016787">
    <property type="term" value="F:hydrolase activity"/>
    <property type="evidence" value="ECO:0007669"/>
    <property type="project" value="UniProtKB-KW"/>
</dbReference>
<gene>
    <name evidence="10" type="ORF">CE561_08965</name>
    <name evidence="9" type="ORF">Thert_01639</name>
</gene>
<proteinExistence type="predicted"/>
<reference evidence="9 11" key="1">
    <citation type="submission" date="2016-08" db="EMBL/GenBank/DDBJ databases">
        <title>A novel genetic cassette of butanologenic Thermoanaerobacterium thermosaccharolyticum that directly convert cellulose to butanol.</title>
        <authorList>
            <person name="Li T."/>
            <person name="He J."/>
        </authorList>
    </citation>
    <scope>NUCLEOTIDE SEQUENCE [LARGE SCALE GENOMIC DNA]</scope>
    <source>
        <strain evidence="9 11">TG57</strain>
    </source>
</reference>
<evidence type="ECO:0000259" key="8">
    <source>
        <dbReference type="SMART" id="SM00014"/>
    </source>
</evidence>